<reference evidence="4 5" key="1">
    <citation type="submission" date="2014-04" db="EMBL/GenBank/DDBJ databases">
        <authorList>
            <consortium name="DOE Joint Genome Institute"/>
            <person name="Kuo A."/>
            <person name="Zuccaro A."/>
            <person name="Kohler A."/>
            <person name="Nagy L.G."/>
            <person name="Floudas D."/>
            <person name="Copeland A."/>
            <person name="Barry K.W."/>
            <person name="Cichocki N."/>
            <person name="Veneault-Fourrey C."/>
            <person name="LaButti K."/>
            <person name="Lindquist E.A."/>
            <person name="Lipzen A."/>
            <person name="Lundell T."/>
            <person name="Morin E."/>
            <person name="Murat C."/>
            <person name="Sun H."/>
            <person name="Tunlid A."/>
            <person name="Henrissat B."/>
            <person name="Grigoriev I.V."/>
            <person name="Hibbett D.S."/>
            <person name="Martin F."/>
            <person name="Nordberg H.P."/>
            <person name="Cantor M.N."/>
            <person name="Hua S.X."/>
        </authorList>
    </citation>
    <scope>NUCLEOTIDE SEQUENCE [LARGE SCALE GENOMIC DNA]</scope>
    <source>
        <strain evidence="4 5">MAFF 305830</strain>
    </source>
</reference>
<feature type="domain" description="Tyrosine-protein phosphatase" evidence="2">
    <location>
        <begin position="323"/>
        <end position="431"/>
    </location>
</feature>
<dbReference type="SMART" id="SM00404">
    <property type="entry name" value="PTPc_motif"/>
    <property type="match status" value="1"/>
</dbReference>
<dbReference type="InterPro" id="IPR011990">
    <property type="entry name" value="TPR-like_helical_dom_sf"/>
</dbReference>
<dbReference type="InterPro" id="IPR057023">
    <property type="entry name" value="PTP-SAK"/>
</dbReference>
<proteinExistence type="predicted"/>
<dbReference type="InterPro" id="IPR052732">
    <property type="entry name" value="Cell-binding_unc_protein"/>
</dbReference>
<dbReference type="OrthoDB" id="432447at2759"/>
<dbReference type="AlphaFoldDB" id="A0A0C3BS90"/>
<protein>
    <recommendedName>
        <fullName evidence="6">Tyrosine specific protein phosphatases domain-containing protein</fullName>
    </recommendedName>
</protein>
<dbReference type="Gene3D" id="3.30.470.30">
    <property type="entry name" value="DNA ligase/mRNA capping enzyme"/>
    <property type="match status" value="1"/>
</dbReference>
<dbReference type="InterPro" id="IPR021122">
    <property type="entry name" value="RNA_ligase_dom_REL/Rnl2"/>
</dbReference>
<dbReference type="InterPro" id="IPR016130">
    <property type="entry name" value="Tyr_Pase_AS"/>
</dbReference>
<dbReference type="PROSITE" id="PS50056">
    <property type="entry name" value="TYR_PHOSPHATASE_2"/>
    <property type="match status" value="1"/>
</dbReference>
<dbReference type="Proteomes" id="UP000054097">
    <property type="component" value="Unassembled WGS sequence"/>
</dbReference>
<evidence type="ECO:0000256" key="1">
    <source>
        <dbReference type="ARBA" id="ARBA00022801"/>
    </source>
</evidence>
<dbReference type="PROSITE" id="PS50055">
    <property type="entry name" value="TYR_PHOSPHATASE_PTP"/>
    <property type="match status" value="1"/>
</dbReference>
<accession>A0A0C3BS90</accession>
<dbReference type="SUPFAM" id="SSF56091">
    <property type="entry name" value="DNA ligase/mRNA capping enzyme, catalytic domain"/>
    <property type="match status" value="1"/>
</dbReference>
<organism evidence="4 5">
    <name type="scientific">Serendipita vermifera MAFF 305830</name>
    <dbReference type="NCBI Taxonomy" id="933852"/>
    <lineage>
        <taxon>Eukaryota</taxon>
        <taxon>Fungi</taxon>
        <taxon>Dikarya</taxon>
        <taxon>Basidiomycota</taxon>
        <taxon>Agaricomycotina</taxon>
        <taxon>Agaricomycetes</taxon>
        <taxon>Sebacinales</taxon>
        <taxon>Serendipitaceae</taxon>
        <taxon>Serendipita</taxon>
    </lineage>
</organism>
<dbReference type="GO" id="GO:0004725">
    <property type="term" value="F:protein tyrosine phosphatase activity"/>
    <property type="evidence" value="ECO:0007669"/>
    <property type="project" value="InterPro"/>
</dbReference>
<dbReference type="Gene3D" id="3.90.190.10">
    <property type="entry name" value="Protein tyrosine phosphatase superfamily"/>
    <property type="match status" value="1"/>
</dbReference>
<dbReference type="Pfam" id="PF22784">
    <property type="entry name" value="PTP-SAK"/>
    <property type="match status" value="1"/>
</dbReference>
<dbReference type="InterPro" id="IPR029021">
    <property type="entry name" value="Prot-tyrosine_phosphatase-like"/>
</dbReference>
<evidence type="ECO:0008006" key="6">
    <source>
        <dbReference type="Google" id="ProtNLM"/>
    </source>
</evidence>
<dbReference type="Pfam" id="PF09414">
    <property type="entry name" value="RNA_ligase"/>
    <property type="match status" value="1"/>
</dbReference>
<gene>
    <name evidence="4" type="ORF">M408DRAFT_60485</name>
</gene>
<dbReference type="STRING" id="933852.A0A0C3BS90"/>
<dbReference type="PROSITE" id="PS00383">
    <property type="entry name" value="TYR_PHOSPHATASE_1"/>
    <property type="match status" value="1"/>
</dbReference>
<dbReference type="PANTHER" id="PTHR43883:SF1">
    <property type="entry name" value="GLUCONOKINASE"/>
    <property type="match status" value="1"/>
</dbReference>
<sequence length="860" mass="96821">MHLSQRQDGVWIEVPVQQWVANESEIPSTFLDQIQFISQSELVTLSSKQKDALSELELGHLSPIGIAQSGDIHYIIVIWNAGYLFRKKAKLTPTPLFYVSSTPFSPNLTPRIDQLLHPFDAQRYDAQILDHLAFALLHSGDLTFALQAAIALCEKSPESEKGWLRLGDISFKMEHYKLAMLSYGRILHLVTASHQMVTHAVQRIYTCSTHTEWGPVFLEEETHQIPESLRALLLLRWTDGLELLKESTHDVVPTLQIGQWRDLLVPVDSGNYAPLPSFFRWVVPFQVALSSAPASEEEIERLASVGIRHIISLDAQRSPEKIWLRRNSIKHTLVPVEDFHPPTIEQVDCIMDLLGEPSNLPALIHCAAGLGRTGTIAACYIAAFGFQLPKSSDQMPCMQASQAIDALRAIRPGSVETRDQEGLVARWVNEVWRRKSILRPPVDEPAPCSLEVIGNVPRDADLLVLVGLQGSGKSWFARALRAREPTKWKRVSQDESGSRSTCESELGRDPYGKRVILDRCNPDGKDRTYWVKLAHWAKQPVLVWFDYPKDLCIERAQRRLDHPTLPPGSRVRTAVSSMAAQFEQPPSDPTAEGFGGIAIIRSFKACLELVSLLSPPIQLFKFPRTAHLVDLGAATEDDLHYNSVDVSQKPPPIALDKGSRVIICEKIDGANLGISLDVDSRIVVQNRSHWVNSKTHFQFKRLDLWTEENREGLYHILARDETFPQRYVLFGEWMVCVHSIHYSRLPNQFLAFDLYDRSTETFASRDVMEGILKGTGIHMVPVLETRESSFGQSLTMPTEEELRAMVQGPSQFYDGRVEGVYVKVEKDGKVTGRGKVVRGDFIAGNEHWTRGDLTLNGIVR</sequence>
<dbReference type="Gene3D" id="3.40.50.300">
    <property type="entry name" value="P-loop containing nucleotide triphosphate hydrolases"/>
    <property type="match status" value="1"/>
</dbReference>
<evidence type="ECO:0000313" key="4">
    <source>
        <dbReference type="EMBL" id="KIM34256.1"/>
    </source>
</evidence>
<evidence type="ECO:0000259" key="2">
    <source>
        <dbReference type="PROSITE" id="PS50055"/>
    </source>
</evidence>
<keyword evidence="5" id="KW-1185">Reference proteome</keyword>
<dbReference type="PANTHER" id="PTHR43883">
    <property type="entry name" value="SLR0207 PROTEIN"/>
    <property type="match status" value="1"/>
</dbReference>
<dbReference type="SUPFAM" id="SSF48452">
    <property type="entry name" value="TPR-like"/>
    <property type="match status" value="1"/>
</dbReference>
<feature type="domain" description="Tyrosine specific protein phosphatases" evidence="3">
    <location>
        <begin position="341"/>
        <end position="422"/>
    </location>
</feature>
<reference evidence="5" key="2">
    <citation type="submission" date="2015-01" db="EMBL/GenBank/DDBJ databases">
        <title>Evolutionary Origins and Diversification of the Mycorrhizal Mutualists.</title>
        <authorList>
            <consortium name="DOE Joint Genome Institute"/>
            <consortium name="Mycorrhizal Genomics Consortium"/>
            <person name="Kohler A."/>
            <person name="Kuo A."/>
            <person name="Nagy L.G."/>
            <person name="Floudas D."/>
            <person name="Copeland A."/>
            <person name="Barry K.W."/>
            <person name="Cichocki N."/>
            <person name="Veneault-Fourrey C."/>
            <person name="LaButti K."/>
            <person name="Lindquist E.A."/>
            <person name="Lipzen A."/>
            <person name="Lundell T."/>
            <person name="Morin E."/>
            <person name="Murat C."/>
            <person name="Riley R."/>
            <person name="Ohm R."/>
            <person name="Sun H."/>
            <person name="Tunlid A."/>
            <person name="Henrissat B."/>
            <person name="Grigoriev I.V."/>
            <person name="Hibbett D.S."/>
            <person name="Martin F."/>
        </authorList>
    </citation>
    <scope>NUCLEOTIDE SEQUENCE [LARGE SCALE GENOMIC DNA]</scope>
    <source>
        <strain evidence="5">MAFF 305830</strain>
    </source>
</reference>
<evidence type="ECO:0000313" key="5">
    <source>
        <dbReference type="Proteomes" id="UP000054097"/>
    </source>
</evidence>
<name>A0A0C3BS90_SERVB</name>
<dbReference type="Gene3D" id="1.25.40.10">
    <property type="entry name" value="Tetratricopeptide repeat domain"/>
    <property type="match status" value="1"/>
</dbReference>
<dbReference type="InterPro" id="IPR003595">
    <property type="entry name" value="Tyr_Pase_cat"/>
</dbReference>
<keyword evidence="1" id="KW-0378">Hydrolase</keyword>
<dbReference type="HOGENOM" id="CLU_007422_0_0_1"/>
<dbReference type="InterPro" id="IPR000387">
    <property type="entry name" value="Tyr_Pase_dom"/>
</dbReference>
<dbReference type="EMBL" id="KN824277">
    <property type="protein sequence ID" value="KIM34256.1"/>
    <property type="molecule type" value="Genomic_DNA"/>
</dbReference>
<evidence type="ECO:0000259" key="3">
    <source>
        <dbReference type="PROSITE" id="PS50056"/>
    </source>
</evidence>
<dbReference type="FunFam" id="3.90.190.10:FF:000157">
    <property type="entry name" value="Protein-tyrosine phosphatase"/>
    <property type="match status" value="1"/>
</dbReference>
<dbReference type="InterPro" id="IPR027417">
    <property type="entry name" value="P-loop_NTPase"/>
</dbReference>
<dbReference type="SUPFAM" id="SSF52540">
    <property type="entry name" value="P-loop containing nucleoside triphosphate hydrolases"/>
    <property type="match status" value="1"/>
</dbReference>
<dbReference type="SUPFAM" id="SSF52799">
    <property type="entry name" value="(Phosphotyrosine protein) phosphatases II"/>
    <property type="match status" value="1"/>
</dbReference>
<dbReference type="InterPro" id="IPR000242">
    <property type="entry name" value="PTP_cat"/>
</dbReference>